<feature type="region of interest" description="Disordered" evidence="1">
    <location>
        <begin position="98"/>
        <end position="123"/>
    </location>
</feature>
<proteinExistence type="predicted"/>
<sequence>MDTEKGLSGCLPEINLLFQGPTPTAACNSRKSGYTASESSAVLSVDADTGTFTSVTDPEARWRSHITPRPSDSRPLRENVSDYHSMYLTPAYCTQPYQISSPPSPVPEHKRISPCGWREYDEV</sequence>
<evidence type="ECO:0000313" key="3">
    <source>
        <dbReference type="Proteomes" id="UP000281553"/>
    </source>
</evidence>
<dbReference type="EMBL" id="UYRU01041784">
    <property type="protein sequence ID" value="VDK69791.1"/>
    <property type="molecule type" value="Genomic_DNA"/>
</dbReference>
<feature type="region of interest" description="Disordered" evidence="1">
    <location>
        <begin position="58"/>
        <end position="78"/>
    </location>
</feature>
<protein>
    <submittedName>
        <fullName evidence="2">Uncharacterized protein</fullName>
    </submittedName>
</protein>
<gene>
    <name evidence="2" type="ORF">DILT_LOCUS2189</name>
</gene>
<accession>A0A3P6TZQ0</accession>
<dbReference type="Proteomes" id="UP000281553">
    <property type="component" value="Unassembled WGS sequence"/>
</dbReference>
<evidence type="ECO:0000313" key="2">
    <source>
        <dbReference type="EMBL" id="VDK69791.1"/>
    </source>
</evidence>
<keyword evidence="3" id="KW-1185">Reference proteome</keyword>
<dbReference type="AlphaFoldDB" id="A0A3P6TZQ0"/>
<evidence type="ECO:0000256" key="1">
    <source>
        <dbReference type="SAM" id="MobiDB-lite"/>
    </source>
</evidence>
<name>A0A3P6TZQ0_DIBLA</name>
<reference evidence="2 3" key="1">
    <citation type="submission" date="2018-11" db="EMBL/GenBank/DDBJ databases">
        <authorList>
            <consortium name="Pathogen Informatics"/>
        </authorList>
    </citation>
    <scope>NUCLEOTIDE SEQUENCE [LARGE SCALE GENOMIC DNA]</scope>
</reference>
<organism evidence="2 3">
    <name type="scientific">Dibothriocephalus latus</name>
    <name type="common">Fish tapeworm</name>
    <name type="synonym">Diphyllobothrium latum</name>
    <dbReference type="NCBI Taxonomy" id="60516"/>
    <lineage>
        <taxon>Eukaryota</taxon>
        <taxon>Metazoa</taxon>
        <taxon>Spiralia</taxon>
        <taxon>Lophotrochozoa</taxon>
        <taxon>Platyhelminthes</taxon>
        <taxon>Cestoda</taxon>
        <taxon>Eucestoda</taxon>
        <taxon>Diphyllobothriidea</taxon>
        <taxon>Diphyllobothriidae</taxon>
        <taxon>Dibothriocephalus</taxon>
    </lineage>
</organism>